<accession>A0A9Q3HA94</accession>
<keyword evidence="2" id="KW-0472">Membrane</keyword>
<evidence type="ECO:0000256" key="2">
    <source>
        <dbReference type="SAM" id="Phobius"/>
    </source>
</evidence>
<keyword evidence="4" id="KW-1185">Reference proteome</keyword>
<feature type="compositionally biased region" description="Basic and acidic residues" evidence="1">
    <location>
        <begin position="247"/>
        <end position="261"/>
    </location>
</feature>
<feature type="region of interest" description="Disordered" evidence="1">
    <location>
        <begin position="43"/>
        <end position="192"/>
    </location>
</feature>
<evidence type="ECO:0000313" key="4">
    <source>
        <dbReference type="Proteomes" id="UP000765509"/>
    </source>
</evidence>
<dbReference type="EMBL" id="AVOT02014443">
    <property type="protein sequence ID" value="MBW0497888.1"/>
    <property type="molecule type" value="Genomic_DNA"/>
</dbReference>
<name>A0A9Q3HA94_9BASI</name>
<sequence>MKRARTSPRGSTAAEPEWTHVSHPSTRQIQQLENSAFIAIDASFIKPQHSPNRNVALDSDGTSSQHQQSNQPLGESDSSTNFDAQAWKRGDSGTGRRRLNPSNPSQSFGSSIINQEYPAFMPSTTSLMSTYNRRRASSTQRSTYSISSSSTSPHTPRPTSDLGPDSQPVQARRSAPPTWRAYTGREGRQNEPQEFLQALANLRAMARTRKVDWLSSSSGADEEDADEPRPRHADLPTSPFNSAADEEEHHEKTLQEHRNEIESDEDEVEKNNTSRFSRWWNTIESAISLKTWQLLGLGGIIFGIGLCAGSLIGRKSQRFTKISALLTRVQLA</sequence>
<feature type="compositionally biased region" description="Low complexity" evidence="1">
    <location>
        <begin position="137"/>
        <end position="160"/>
    </location>
</feature>
<feature type="compositionally biased region" description="Polar residues" evidence="1">
    <location>
        <begin position="100"/>
        <end position="114"/>
    </location>
</feature>
<organism evidence="3 4">
    <name type="scientific">Austropuccinia psidii MF-1</name>
    <dbReference type="NCBI Taxonomy" id="1389203"/>
    <lineage>
        <taxon>Eukaryota</taxon>
        <taxon>Fungi</taxon>
        <taxon>Dikarya</taxon>
        <taxon>Basidiomycota</taxon>
        <taxon>Pucciniomycotina</taxon>
        <taxon>Pucciniomycetes</taxon>
        <taxon>Pucciniales</taxon>
        <taxon>Sphaerophragmiaceae</taxon>
        <taxon>Austropuccinia</taxon>
    </lineage>
</organism>
<dbReference type="Proteomes" id="UP000765509">
    <property type="component" value="Unassembled WGS sequence"/>
</dbReference>
<proteinExistence type="predicted"/>
<dbReference type="OrthoDB" id="2507290at2759"/>
<feature type="region of interest" description="Disordered" evidence="1">
    <location>
        <begin position="1"/>
        <end position="27"/>
    </location>
</feature>
<feature type="region of interest" description="Disordered" evidence="1">
    <location>
        <begin position="212"/>
        <end position="269"/>
    </location>
</feature>
<feature type="compositionally biased region" description="Polar residues" evidence="1">
    <location>
        <begin position="122"/>
        <end position="131"/>
    </location>
</feature>
<feature type="compositionally biased region" description="Polar residues" evidence="1">
    <location>
        <begin position="60"/>
        <end position="83"/>
    </location>
</feature>
<reference evidence="3" key="1">
    <citation type="submission" date="2021-03" db="EMBL/GenBank/DDBJ databases">
        <title>Draft genome sequence of rust myrtle Austropuccinia psidii MF-1, a brazilian biotype.</title>
        <authorList>
            <person name="Quecine M.C."/>
            <person name="Pachon D.M.R."/>
            <person name="Bonatelli M.L."/>
            <person name="Correr F.H."/>
            <person name="Franceschini L.M."/>
            <person name="Leite T.F."/>
            <person name="Margarido G.R.A."/>
            <person name="Almeida C.A."/>
            <person name="Ferrarezi J.A."/>
            <person name="Labate C.A."/>
        </authorList>
    </citation>
    <scope>NUCLEOTIDE SEQUENCE</scope>
    <source>
        <strain evidence="3">MF-1</strain>
    </source>
</reference>
<evidence type="ECO:0000313" key="3">
    <source>
        <dbReference type="EMBL" id="MBW0497888.1"/>
    </source>
</evidence>
<protein>
    <submittedName>
        <fullName evidence="3">Uncharacterized protein</fullName>
    </submittedName>
</protein>
<comment type="caution">
    <text evidence="3">The sequence shown here is derived from an EMBL/GenBank/DDBJ whole genome shotgun (WGS) entry which is preliminary data.</text>
</comment>
<feature type="transmembrane region" description="Helical" evidence="2">
    <location>
        <begin position="292"/>
        <end position="312"/>
    </location>
</feature>
<gene>
    <name evidence="3" type="ORF">O181_037603</name>
</gene>
<keyword evidence="2" id="KW-0812">Transmembrane</keyword>
<dbReference type="AlphaFoldDB" id="A0A9Q3HA94"/>
<evidence type="ECO:0000256" key="1">
    <source>
        <dbReference type="SAM" id="MobiDB-lite"/>
    </source>
</evidence>
<keyword evidence="2" id="KW-1133">Transmembrane helix</keyword>